<dbReference type="RefSeq" id="WP_184689148.1">
    <property type="nucleotide sequence ID" value="NZ_JACHJN010000002.1"/>
</dbReference>
<dbReference type="InterPro" id="IPR051604">
    <property type="entry name" value="Ergot_Alk_Oxidoreductase"/>
</dbReference>
<dbReference type="AlphaFoldDB" id="A0A841CBB5"/>
<gene>
    <name evidence="2" type="ORF">FHS29_001269</name>
</gene>
<dbReference type="PANTHER" id="PTHR43162">
    <property type="match status" value="1"/>
</dbReference>
<evidence type="ECO:0000259" key="1">
    <source>
        <dbReference type="Pfam" id="PF05368"/>
    </source>
</evidence>
<protein>
    <submittedName>
        <fullName evidence="2">Uncharacterized protein YbjT (DUF2867 family)</fullName>
    </submittedName>
</protein>
<name>A0A841CBB5_9PSEU</name>
<proteinExistence type="predicted"/>
<dbReference type="Gene3D" id="3.90.25.10">
    <property type="entry name" value="UDP-galactose 4-epimerase, domain 1"/>
    <property type="match status" value="1"/>
</dbReference>
<sequence length="271" mass="28714">MTYLVTGATGRAGRHVVAHLLRDGHRVRALTRDPARADLPGVEVVRGDLTDPGTLEEAFAGVTGVHLLTVGGDDYATLTTGPEIVALAAASGVRRVSVLWNGVPGPVEEAVEGSGLEWTVLQPTDFMGNTLTWAERIRATGVVDEPFADVRTAVVDEGDVGAVAAAVLTREGHAGRHYPLTGPEALSPREKLALIGTAIGRPLTFQELSRDQARERSRQAGLSAELVELLLSWHGDPPPEAYTVTSAVRDVLGRPARSFASWAAEHAAAFR</sequence>
<dbReference type="Pfam" id="PF05368">
    <property type="entry name" value="NmrA"/>
    <property type="match status" value="1"/>
</dbReference>
<organism evidence="2 3">
    <name type="scientific">Saccharothrix tamanrassetensis</name>
    <dbReference type="NCBI Taxonomy" id="1051531"/>
    <lineage>
        <taxon>Bacteria</taxon>
        <taxon>Bacillati</taxon>
        <taxon>Actinomycetota</taxon>
        <taxon>Actinomycetes</taxon>
        <taxon>Pseudonocardiales</taxon>
        <taxon>Pseudonocardiaceae</taxon>
        <taxon>Saccharothrix</taxon>
    </lineage>
</organism>
<reference evidence="2 3" key="1">
    <citation type="submission" date="2020-08" db="EMBL/GenBank/DDBJ databases">
        <title>Genomic Encyclopedia of Type Strains, Phase III (KMG-III): the genomes of soil and plant-associated and newly described type strains.</title>
        <authorList>
            <person name="Whitman W."/>
        </authorList>
    </citation>
    <scope>NUCLEOTIDE SEQUENCE [LARGE SCALE GENOMIC DNA]</scope>
    <source>
        <strain evidence="2 3">CECT 8640</strain>
    </source>
</reference>
<evidence type="ECO:0000313" key="3">
    <source>
        <dbReference type="Proteomes" id="UP000547510"/>
    </source>
</evidence>
<dbReference type="EMBL" id="JACHJN010000002">
    <property type="protein sequence ID" value="MBB5954699.1"/>
    <property type="molecule type" value="Genomic_DNA"/>
</dbReference>
<dbReference type="InterPro" id="IPR036291">
    <property type="entry name" value="NAD(P)-bd_dom_sf"/>
</dbReference>
<dbReference type="Proteomes" id="UP000547510">
    <property type="component" value="Unassembled WGS sequence"/>
</dbReference>
<feature type="domain" description="NmrA-like" evidence="1">
    <location>
        <begin position="4"/>
        <end position="96"/>
    </location>
</feature>
<dbReference type="SUPFAM" id="SSF51735">
    <property type="entry name" value="NAD(P)-binding Rossmann-fold domains"/>
    <property type="match status" value="1"/>
</dbReference>
<keyword evidence="3" id="KW-1185">Reference proteome</keyword>
<comment type="caution">
    <text evidence="2">The sequence shown here is derived from an EMBL/GenBank/DDBJ whole genome shotgun (WGS) entry which is preliminary data.</text>
</comment>
<dbReference type="Gene3D" id="3.40.50.720">
    <property type="entry name" value="NAD(P)-binding Rossmann-like Domain"/>
    <property type="match status" value="1"/>
</dbReference>
<accession>A0A841CBB5</accession>
<evidence type="ECO:0000313" key="2">
    <source>
        <dbReference type="EMBL" id="MBB5954699.1"/>
    </source>
</evidence>
<dbReference type="PANTHER" id="PTHR43162:SF1">
    <property type="entry name" value="PRESTALK A DIFFERENTIATION PROTEIN A"/>
    <property type="match status" value="1"/>
</dbReference>
<dbReference type="InterPro" id="IPR008030">
    <property type="entry name" value="NmrA-like"/>
</dbReference>